<evidence type="ECO:0000313" key="9">
    <source>
        <dbReference type="Proteomes" id="UP000663923"/>
    </source>
</evidence>
<name>A0ABX7T4X5_9SPHN</name>
<dbReference type="InterPro" id="IPR009100">
    <property type="entry name" value="AcylCoA_DH/oxidase_NM_dom_sf"/>
</dbReference>
<keyword evidence="9" id="KW-1185">Reference proteome</keyword>
<proteinExistence type="inferred from homology"/>
<evidence type="ECO:0000313" key="8">
    <source>
        <dbReference type="EMBL" id="QTD55807.1"/>
    </source>
</evidence>
<feature type="domain" description="Acyl-CoA dehydrogenase/oxidase C-terminal" evidence="6">
    <location>
        <begin position="217"/>
        <end position="357"/>
    </location>
</feature>
<evidence type="ECO:0000256" key="5">
    <source>
        <dbReference type="ARBA" id="ARBA00023002"/>
    </source>
</evidence>
<evidence type="ECO:0000256" key="4">
    <source>
        <dbReference type="ARBA" id="ARBA00022827"/>
    </source>
</evidence>
<dbReference type="Gene3D" id="2.40.110.10">
    <property type="entry name" value="Butyryl-CoA Dehydrogenase, subunit A, domain 2"/>
    <property type="match status" value="1"/>
</dbReference>
<dbReference type="InterPro" id="IPR009075">
    <property type="entry name" value="AcylCo_DH/oxidase_C"/>
</dbReference>
<evidence type="ECO:0000256" key="2">
    <source>
        <dbReference type="ARBA" id="ARBA00009347"/>
    </source>
</evidence>
<dbReference type="Gene3D" id="1.20.140.10">
    <property type="entry name" value="Butyryl-CoA Dehydrogenase, subunit A, domain 3"/>
    <property type="match status" value="1"/>
</dbReference>
<keyword evidence="5" id="KW-0560">Oxidoreductase</keyword>
<dbReference type="Proteomes" id="UP000663923">
    <property type="component" value="Chromosome"/>
</dbReference>
<dbReference type="InterPro" id="IPR036250">
    <property type="entry name" value="AcylCo_DH-like_C"/>
</dbReference>
<feature type="domain" description="Acyl-CoA dehydrogenase/oxidase N-terminal" evidence="7">
    <location>
        <begin position="6"/>
        <end position="118"/>
    </location>
</feature>
<evidence type="ECO:0000259" key="6">
    <source>
        <dbReference type="Pfam" id="PF00441"/>
    </source>
</evidence>
<dbReference type="PANTHER" id="PTHR43884">
    <property type="entry name" value="ACYL-COA DEHYDROGENASE"/>
    <property type="match status" value="1"/>
</dbReference>
<dbReference type="SUPFAM" id="SSF56645">
    <property type="entry name" value="Acyl-CoA dehydrogenase NM domain-like"/>
    <property type="match status" value="1"/>
</dbReference>
<evidence type="ECO:0000259" key="7">
    <source>
        <dbReference type="Pfam" id="PF02771"/>
    </source>
</evidence>
<organism evidence="8 9">
    <name type="scientific">Parasphingorhabdus cellanae</name>
    <dbReference type="NCBI Taxonomy" id="2806553"/>
    <lineage>
        <taxon>Bacteria</taxon>
        <taxon>Pseudomonadati</taxon>
        <taxon>Pseudomonadota</taxon>
        <taxon>Alphaproteobacteria</taxon>
        <taxon>Sphingomonadales</taxon>
        <taxon>Sphingomonadaceae</taxon>
        <taxon>Parasphingorhabdus</taxon>
    </lineage>
</organism>
<dbReference type="Gene3D" id="1.10.540.10">
    <property type="entry name" value="Acyl-CoA dehydrogenase/oxidase, N-terminal domain"/>
    <property type="match status" value="1"/>
</dbReference>
<gene>
    <name evidence="8" type="ORF">J4G78_16710</name>
</gene>
<comment type="cofactor">
    <cofactor evidence="1">
        <name>FAD</name>
        <dbReference type="ChEBI" id="CHEBI:57692"/>
    </cofactor>
</comment>
<dbReference type="SUPFAM" id="SSF47203">
    <property type="entry name" value="Acyl-CoA dehydrogenase C-terminal domain-like"/>
    <property type="match status" value="1"/>
</dbReference>
<evidence type="ECO:0000256" key="3">
    <source>
        <dbReference type="ARBA" id="ARBA00022630"/>
    </source>
</evidence>
<dbReference type="Pfam" id="PF02771">
    <property type="entry name" value="Acyl-CoA_dh_N"/>
    <property type="match status" value="1"/>
</dbReference>
<comment type="similarity">
    <text evidence="2">Belongs to the acyl-CoA dehydrogenase family.</text>
</comment>
<protein>
    <submittedName>
        <fullName evidence="8">Acyl-CoA/acyl-ACP dehydrogenase</fullName>
    </submittedName>
</protein>
<keyword evidence="3" id="KW-0285">Flavoprotein</keyword>
<reference evidence="8 9" key="1">
    <citation type="submission" date="2021-03" db="EMBL/GenBank/DDBJ databases">
        <title>Complete genome of Parasphingorhabdus_sp.JHSY0214.</title>
        <authorList>
            <person name="Yoo J.H."/>
            <person name="Bae J.W."/>
        </authorList>
    </citation>
    <scope>NUCLEOTIDE SEQUENCE [LARGE SCALE GENOMIC DNA]</scope>
    <source>
        <strain evidence="8 9">JHSY0214</strain>
    </source>
</reference>
<sequence length="372" mass="39640">MNFDFSDDQKFLRDEARKFLEAQCTSADVRAVLDDDAMSHNDEVWQKIVEMGWLGAAIPEEFGGLGLGMLELCVIAEELGRVLAPVPFGSSAYFFAEAIKLAGTEEQKAEFLPKVADGNIVGCLATTEGPGALTASSVQTVAKDGTLSGTKVPVTDGDIATHAAVLAKEGSGAGIYIVALDQDGVSRKALKTIEPTRSHAEIKFDGASATRLGDETGNGMTVLDQVMNRGAVLLAFEQLGGASRCLEMATEYAKERHAFGRPIGGNQAIKHKLADIYVKNEVARSNAYYGAWALSTDAAELPEAAAAARVAASEAFWFASKENIQTHGGMGFTWEVDCHLYYRRAKLLAVQAGSPAVWKEKLVSALEAKNAA</sequence>
<dbReference type="CDD" id="cd00567">
    <property type="entry name" value="ACAD"/>
    <property type="match status" value="1"/>
</dbReference>
<keyword evidence="4" id="KW-0274">FAD</keyword>
<dbReference type="EMBL" id="CP071794">
    <property type="protein sequence ID" value="QTD55807.1"/>
    <property type="molecule type" value="Genomic_DNA"/>
</dbReference>
<dbReference type="InterPro" id="IPR046373">
    <property type="entry name" value="Acyl-CoA_Oxase/DH_mid-dom_sf"/>
</dbReference>
<dbReference type="InterPro" id="IPR013786">
    <property type="entry name" value="AcylCoA_DH/ox_N"/>
</dbReference>
<dbReference type="PANTHER" id="PTHR43884:SF20">
    <property type="entry name" value="ACYL-COA DEHYDROGENASE FADE28"/>
    <property type="match status" value="1"/>
</dbReference>
<dbReference type="InterPro" id="IPR037069">
    <property type="entry name" value="AcylCoA_DH/ox_N_sf"/>
</dbReference>
<dbReference type="Pfam" id="PF00441">
    <property type="entry name" value="Acyl-CoA_dh_1"/>
    <property type="match status" value="1"/>
</dbReference>
<accession>A0ABX7T4X5</accession>
<evidence type="ECO:0000256" key="1">
    <source>
        <dbReference type="ARBA" id="ARBA00001974"/>
    </source>
</evidence>
<dbReference type="RefSeq" id="WP_207987631.1">
    <property type="nucleotide sequence ID" value="NZ_CP071794.1"/>
</dbReference>